<feature type="region of interest" description="Disordered" evidence="1">
    <location>
        <begin position="1"/>
        <end position="51"/>
    </location>
</feature>
<protein>
    <submittedName>
        <fullName evidence="3">LysM peptidoglycan-binding domain-containing protein</fullName>
    </submittedName>
</protein>
<dbReference type="CDD" id="cd00118">
    <property type="entry name" value="LysM"/>
    <property type="match status" value="1"/>
</dbReference>
<dbReference type="InterPro" id="IPR036779">
    <property type="entry name" value="LysM_dom_sf"/>
</dbReference>
<dbReference type="EMBL" id="CP109441">
    <property type="protein sequence ID" value="WUV43266.1"/>
    <property type="molecule type" value="Genomic_DNA"/>
</dbReference>
<accession>A0ABZ1YMQ7</accession>
<proteinExistence type="predicted"/>
<keyword evidence="4" id="KW-1185">Reference proteome</keyword>
<dbReference type="Proteomes" id="UP001432062">
    <property type="component" value="Chromosome"/>
</dbReference>
<dbReference type="InterPro" id="IPR045361">
    <property type="entry name" value="CIS_tube_prot_N"/>
</dbReference>
<reference evidence="3" key="1">
    <citation type="submission" date="2022-10" db="EMBL/GenBank/DDBJ databases">
        <title>The complete genomes of actinobacterial strains from the NBC collection.</title>
        <authorList>
            <person name="Joergensen T.S."/>
            <person name="Alvarez Arevalo M."/>
            <person name="Sterndorff E.B."/>
            <person name="Faurdal D."/>
            <person name="Vuksanovic O."/>
            <person name="Mourched A.-S."/>
            <person name="Charusanti P."/>
            <person name="Shaw S."/>
            <person name="Blin K."/>
            <person name="Weber T."/>
        </authorList>
    </citation>
    <scope>NUCLEOTIDE SEQUENCE</scope>
    <source>
        <strain evidence="3">NBC_01482</strain>
    </source>
</reference>
<dbReference type="Pfam" id="PF01476">
    <property type="entry name" value="LysM"/>
    <property type="match status" value="1"/>
</dbReference>
<dbReference type="SMART" id="SM00257">
    <property type="entry name" value="LysM"/>
    <property type="match status" value="1"/>
</dbReference>
<dbReference type="Pfam" id="PF19266">
    <property type="entry name" value="CIS_tube"/>
    <property type="match status" value="1"/>
</dbReference>
<feature type="region of interest" description="Disordered" evidence="1">
    <location>
        <begin position="64"/>
        <end position="83"/>
    </location>
</feature>
<evidence type="ECO:0000259" key="2">
    <source>
        <dbReference type="PROSITE" id="PS51782"/>
    </source>
</evidence>
<feature type="compositionally biased region" description="Basic and acidic residues" evidence="1">
    <location>
        <begin position="22"/>
        <end position="36"/>
    </location>
</feature>
<gene>
    <name evidence="3" type="ORF">OG563_29050</name>
</gene>
<dbReference type="Gene3D" id="3.10.350.10">
    <property type="entry name" value="LysM domain"/>
    <property type="match status" value="1"/>
</dbReference>
<dbReference type="PROSITE" id="PS51782">
    <property type="entry name" value="LYSM"/>
    <property type="match status" value="1"/>
</dbReference>
<evidence type="ECO:0000313" key="3">
    <source>
        <dbReference type="EMBL" id="WUV43266.1"/>
    </source>
</evidence>
<dbReference type="RefSeq" id="WP_329405792.1">
    <property type="nucleotide sequence ID" value="NZ_CP109441.1"/>
</dbReference>
<feature type="domain" description="LysM" evidence="2">
    <location>
        <begin position="195"/>
        <end position="242"/>
    </location>
</feature>
<evidence type="ECO:0000313" key="4">
    <source>
        <dbReference type="Proteomes" id="UP001432062"/>
    </source>
</evidence>
<dbReference type="InterPro" id="IPR018392">
    <property type="entry name" value="LysM"/>
</dbReference>
<evidence type="ECO:0000256" key="1">
    <source>
        <dbReference type="SAM" id="MobiDB-lite"/>
    </source>
</evidence>
<dbReference type="SUPFAM" id="SSF54106">
    <property type="entry name" value="LysM domain"/>
    <property type="match status" value="1"/>
</dbReference>
<organism evidence="3 4">
    <name type="scientific">Nocardia vinacea</name>
    <dbReference type="NCBI Taxonomy" id="96468"/>
    <lineage>
        <taxon>Bacteria</taxon>
        <taxon>Bacillati</taxon>
        <taxon>Actinomycetota</taxon>
        <taxon>Actinomycetes</taxon>
        <taxon>Mycobacteriales</taxon>
        <taxon>Nocardiaceae</taxon>
        <taxon>Nocardia</taxon>
    </lineage>
</organism>
<name>A0ABZ1YMQ7_9NOCA</name>
<sequence>MPAPIAFAASSAGADRSGSGRPKLERAFLEVRDPPVEKGSLQPGPRRGQIDFQFNPKELSVTKSAKWNRDAQKGSKKSGVPEFKGADPAKLTLEMFLDAGPQQDTKVVDTVERLFACCVPTDESHDKKKSSPPWVIFHWGGLTGFTAYVSSVAVKYTLFTAGGLPIRGTATVTIEEIAADQPKQNPTSGSLTARTIHTVIAGDTLASIAWREYGDPTRWRAVATANNIDDPMRLRPGTELLIPAAEELG</sequence>
<feature type="compositionally biased region" description="Low complexity" evidence="1">
    <location>
        <begin position="8"/>
        <end position="21"/>
    </location>
</feature>